<keyword evidence="5 10" id="KW-0732">Signal</keyword>
<proteinExistence type="predicted"/>
<evidence type="ECO:0000313" key="15">
    <source>
        <dbReference type="Proteomes" id="UP000198302"/>
    </source>
</evidence>
<protein>
    <submittedName>
        <fullName evidence="12">Flagellar motor protein MotB</fullName>
    </submittedName>
</protein>
<reference evidence="13 15" key="2">
    <citation type="submission" date="2016-11" db="EMBL/GenBank/DDBJ databases">
        <title>Whole genomes of Flavobacteriaceae.</title>
        <authorList>
            <person name="Stine C."/>
            <person name="Li C."/>
            <person name="Tadesse D."/>
        </authorList>
    </citation>
    <scope>NUCLEOTIDE SEQUENCE [LARGE SCALE GENOMIC DNA]</scope>
    <source>
        <strain evidence="13 15">ATCC 51468</strain>
    </source>
</reference>
<evidence type="ECO:0000256" key="5">
    <source>
        <dbReference type="ARBA" id="ARBA00022729"/>
    </source>
</evidence>
<keyword evidence="12" id="KW-0966">Cell projection</keyword>
<feature type="chain" id="PRO_5002221266" evidence="10">
    <location>
        <begin position="20"/>
        <end position="375"/>
    </location>
</feature>
<dbReference type="GO" id="GO:0006811">
    <property type="term" value="P:monoatomic ion transport"/>
    <property type="evidence" value="ECO:0007669"/>
    <property type="project" value="UniProtKB-KW"/>
</dbReference>
<dbReference type="SUPFAM" id="SSF56925">
    <property type="entry name" value="OMPA-like"/>
    <property type="match status" value="1"/>
</dbReference>
<keyword evidence="8 9" id="KW-0472">Membrane</keyword>
<keyword evidence="12" id="KW-0282">Flagellum</keyword>
<reference evidence="12 14" key="1">
    <citation type="submission" date="2015-01" db="EMBL/GenBank/DDBJ databases">
        <title>Genome of Flavobacterium hibernum DSM 12611.</title>
        <authorList>
            <person name="Stropko S.J."/>
            <person name="Pipes S.E."/>
            <person name="Newman J.D."/>
        </authorList>
    </citation>
    <scope>NUCLEOTIDE SEQUENCE [LARGE SCALE GENOMIC DNA]</scope>
    <source>
        <strain evidence="12 14">DSM 12611</strain>
    </source>
</reference>
<organism evidence="12 14">
    <name type="scientific">Flavobacterium hibernum</name>
    <dbReference type="NCBI Taxonomy" id="37752"/>
    <lineage>
        <taxon>Bacteria</taxon>
        <taxon>Pseudomonadati</taxon>
        <taxon>Bacteroidota</taxon>
        <taxon>Flavobacteriia</taxon>
        <taxon>Flavobacteriales</taxon>
        <taxon>Flavobacteriaceae</taxon>
        <taxon>Flavobacterium</taxon>
    </lineage>
</organism>
<dbReference type="PROSITE" id="PS51123">
    <property type="entry name" value="OMPA_2"/>
    <property type="match status" value="1"/>
</dbReference>
<dbReference type="InterPro" id="IPR036737">
    <property type="entry name" value="OmpA-like_sf"/>
</dbReference>
<dbReference type="InterPro" id="IPR050330">
    <property type="entry name" value="Bact_OuterMem_StrucFunc"/>
</dbReference>
<dbReference type="OrthoDB" id="1522982at2"/>
<keyword evidence="7" id="KW-0626">Porin</keyword>
<name>A0A0D0EIZ3_9FLAO</name>
<dbReference type="Pfam" id="PF00691">
    <property type="entry name" value="OmpA"/>
    <property type="match status" value="1"/>
</dbReference>
<evidence type="ECO:0000313" key="12">
    <source>
        <dbReference type="EMBL" id="KIO50615.1"/>
    </source>
</evidence>
<feature type="domain" description="OmpA-like" evidence="11">
    <location>
        <begin position="262"/>
        <end position="375"/>
    </location>
</feature>
<dbReference type="CDD" id="cd07185">
    <property type="entry name" value="OmpA_C-like"/>
    <property type="match status" value="1"/>
</dbReference>
<dbReference type="InterPro" id="IPR006664">
    <property type="entry name" value="OMP_bac"/>
</dbReference>
<accession>A0A0D0EIZ3</accession>
<dbReference type="PANTHER" id="PTHR30329:SF20">
    <property type="entry name" value="EXPORTED PROTEIN"/>
    <property type="match status" value="1"/>
</dbReference>
<dbReference type="RefSeq" id="WP_041520345.1">
    <property type="nucleotide sequence ID" value="NZ_JPRK01000027.1"/>
</dbReference>
<dbReference type="GO" id="GO:0009279">
    <property type="term" value="C:cell outer membrane"/>
    <property type="evidence" value="ECO:0007669"/>
    <property type="project" value="UniProtKB-SubCell"/>
</dbReference>
<keyword evidence="6" id="KW-0406">Ion transport</keyword>
<keyword evidence="3" id="KW-1134">Transmembrane beta strand</keyword>
<evidence type="ECO:0000313" key="14">
    <source>
        <dbReference type="Proteomes" id="UP000032061"/>
    </source>
</evidence>
<dbReference type="Proteomes" id="UP000032061">
    <property type="component" value="Unassembled WGS sequence"/>
</dbReference>
<keyword evidence="4" id="KW-0812">Transmembrane</keyword>
<dbReference type="EMBL" id="JPRK01000027">
    <property type="protein sequence ID" value="KIO50615.1"/>
    <property type="molecule type" value="Genomic_DNA"/>
</dbReference>
<dbReference type="Gene3D" id="2.40.160.20">
    <property type="match status" value="1"/>
</dbReference>
<dbReference type="GO" id="GO:0015288">
    <property type="term" value="F:porin activity"/>
    <property type="evidence" value="ECO:0007669"/>
    <property type="project" value="UniProtKB-KW"/>
</dbReference>
<dbReference type="EMBL" id="MUGX01000012">
    <property type="protein sequence ID" value="OXA87482.1"/>
    <property type="molecule type" value="Genomic_DNA"/>
</dbReference>
<dbReference type="PRINTS" id="PR01021">
    <property type="entry name" value="OMPADOMAIN"/>
</dbReference>
<dbReference type="STRING" id="37752.IW18_21925"/>
<evidence type="ECO:0000256" key="2">
    <source>
        <dbReference type="ARBA" id="ARBA00022448"/>
    </source>
</evidence>
<keyword evidence="2" id="KW-0813">Transport</keyword>
<dbReference type="InterPro" id="IPR027385">
    <property type="entry name" value="Beta-barrel_OMP"/>
</dbReference>
<keyword evidence="12" id="KW-0969">Cilium</keyword>
<evidence type="ECO:0000256" key="7">
    <source>
        <dbReference type="ARBA" id="ARBA00023114"/>
    </source>
</evidence>
<evidence type="ECO:0000256" key="4">
    <source>
        <dbReference type="ARBA" id="ARBA00022692"/>
    </source>
</evidence>
<dbReference type="InterPro" id="IPR006665">
    <property type="entry name" value="OmpA-like"/>
</dbReference>
<evidence type="ECO:0000256" key="3">
    <source>
        <dbReference type="ARBA" id="ARBA00022452"/>
    </source>
</evidence>
<evidence type="ECO:0000256" key="1">
    <source>
        <dbReference type="ARBA" id="ARBA00004571"/>
    </source>
</evidence>
<comment type="caution">
    <text evidence="12">The sequence shown here is derived from an EMBL/GenBank/DDBJ whole genome shotgun (WGS) entry which is preliminary data.</text>
</comment>
<dbReference type="AlphaFoldDB" id="A0A0D0EIZ3"/>
<dbReference type="Pfam" id="PF13505">
    <property type="entry name" value="OMP_b-brl"/>
    <property type="match status" value="1"/>
</dbReference>
<gene>
    <name evidence="13" type="ORF">B0A73_11185</name>
    <name evidence="12" type="ORF">IW18_21925</name>
</gene>
<dbReference type="PANTHER" id="PTHR30329">
    <property type="entry name" value="STATOR ELEMENT OF FLAGELLAR MOTOR COMPLEX"/>
    <property type="match status" value="1"/>
</dbReference>
<evidence type="ECO:0000256" key="10">
    <source>
        <dbReference type="SAM" id="SignalP"/>
    </source>
</evidence>
<evidence type="ECO:0000259" key="11">
    <source>
        <dbReference type="PROSITE" id="PS51123"/>
    </source>
</evidence>
<dbReference type="GO" id="GO:0046930">
    <property type="term" value="C:pore complex"/>
    <property type="evidence" value="ECO:0007669"/>
    <property type="project" value="UniProtKB-KW"/>
</dbReference>
<dbReference type="SUPFAM" id="SSF103088">
    <property type="entry name" value="OmpA-like"/>
    <property type="match status" value="1"/>
</dbReference>
<comment type="subcellular location">
    <subcellularLocation>
        <location evidence="1">Cell outer membrane</location>
        <topology evidence="1">Multi-pass membrane protein</topology>
    </subcellularLocation>
</comment>
<evidence type="ECO:0000256" key="8">
    <source>
        <dbReference type="ARBA" id="ARBA00023136"/>
    </source>
</evidence>
<dbReference type="InterPro" id="IPR011250">
    <property type="entry name" value="OMP/PagP_B-barrel"/>
</dbReference>
<evidence type="ECO:0000256" key="6">
    <source>
        <dbReference type="ARBA" id="ARBA00023065"/>
    </source>
</evidence>
<evidence type="ECO:0000256" key="9">
    <source>
        <dbReference type="PROSITE-ProRule" id="PRU00473"/>
    </source>
</evidence>
<feature type="signal peptide" evidence="10">
    <location>
        <begin position="1"/>
        <end position="19"/>
    </location>
</feature>
<keyword evidence="15" id="KW-1185">Reference proteome</keyword>
<evidence type="ECO:0000313" key="13">
    <source>
        <dbReference type="EMBL" id="OXA87482.1"/>
    </source>
</evidence>
<dbReference type="Gene3D" id="3.30.1330.60">
    <property type="entry name" value="OmpA-like domain"/>
    <property type="match status" value="1"/>
</dbReference>
<dbReference type="Proteomes" id="UP000198302">
    <property type="component" value="Unassembled WGS sequence"/>
</dbReference>
<sequence length="375" mass="41271">MKKIVMTLAFALSLTFANAQTEKSSPNYNKWSVELGGGFTKPQRPLSAGYSTDTPSPWVGEIGVRYMLNNKFGLKLDYGYNSFKNGKGSIGFDSKYQRLDLQGVANLGRIMNFETWTNTFGLLGHAGFGVGTLTSNNFKGKDWTGNFIAGVTGQIKLSDRIALTGDFSSILNASQDHTFDGVYVENRGFSGLIFNGTIGLQVYLGKNQKHADWVVISQENDLSALENKIAELQNKVNNTPPTKEVIVEKAVINPAVTDKDIVRDMINDKYYSVYFDFNKSTPIENSTAAIDVVLTYLRKNPSAAIDIIGYADQVGKSEYNEKLSNARANNIKTIFEKAGIASSRLNVVAAGADTSIQKESEEARRLARRVTFKVK</sequence>